<feature type="compositionally biased region" description="Polar residues" evidence="1">
    <location>
        <begin position="255"/>
        <end position="270"/>
    </location>
</feature>
<dbReference type="AlphaFoldDB" id="A0A4Z2EJI5"/>
<dbReference type="Gene3D" id="2.30.29.30">
    <property type="entry name" value="Pleckstrin-homology domain (PH domain)/Phosphotyrosine-binding domain (PTB)"/>
    <property type="match status" value="1"/>
</dbReference>
<accession>A0A4Z2EJI5</accession>
<comment type="caution">
    <text evidence="4">The sequence shown here is derived from an EMBL/GenBank/DDBJ whole genome shotgun (WGS) entry which is preliminary data.</text>
</comment>
<evidence type="ECO:0000259" key="3">
    <source>
        <dbReference type="Pfam" id="PF00169"/>
    </source>
</evidence>
<keyword evidence="2" id="KW-0732">Signal</keyword>
<organism evidence="4 5">
    <name type="scientific">Liparis tanakae</name>
    <name type="common">Tanaka's snailfish</name>
    <dbReference type="NCBI Taxonomy" id="230148"/>
    <lineage>
        <taxon>Eukaryota</taxon>
        <taxon>Metazoa</taxon>
        <taxon>Chordata</taxon>
        <taxon>Craniata</taxon>
        <taxon>Vertebrata</taxon>
        <taxon>Euteleostomi</taxon>
        <taxon>Actinopterygii</taxon>
        <taxon>Neopterygii</taxon>
        <taxon>Teleostei</taxon>
        <taxon>Neoteleostei</taxon>
        <taxon>Acanthomorphata</taxon>
        <taxon>Eupercaria</taxon>
        <taxon>Perciformes</taxon>
        <taxon>Cottioidei</taxon>
        <taxon>Cottales</taxon>
        <taxon>Liparidae</taxon>
        <taxon>Liparis</taxon>
    </lineage>
</organism>
<protein>
    <submittedName>
        <fullName evidence="4">Oxysterol-binding protein-related protein 8</fullName>
    </submittedName>
</protein>
<dbReference type="InterPro" id="IPR011993">
    <property type="entry name" value="PH-like_dom_sf"/>
</dbReference>
<feature type="domain" description="PH" evidence="3">
    <location>
        <begin position="87"/>
        <end position="143"/>
    </location>
</feature>
<dbReference type="EMBL" id="SRLO01006230">
    <property type="protein sequence ID" value="TNN28959.1"/>
    <property type="molecule type" value="Genomic_DNA"/>
</dbReference>
<dbReference type="OrthoDB" id="10053431at2759"/>
<gene>
    <name evidence="4" type="primary">Osbpl8</name>
    <name evidence="4" type="ORF">EYF80_060893</name>
</gene>
<name>A0A4Z2EJI5_9TELE</name>
<sequence length="270" mass="30108">MADWLKVESIMTRSCWARPVVLVLLVLLGPPCGAGPAGPAPWCWSCWSCWARPVVLVLLVLLGPPRGAGPAGALWSCRCSLVLTIRGTLKSWTKLWCVLKPGVLLIYKTHKNGQWVGTVLLNACELIERPSKKDGFCFKLFHPLEQSIWAVKSGGCTHRAQRGGVSSARVMTTWRRRRTTERRRHSAQLPGADTLTLMCSSRVLKEKPWAPSLSHYPAATSSFAPPLSLTVRGGLRSHGSSLSERQHKHPKMNRNIWTQYQRQRNVTMSI</sequence>
<dbReference type="InterPro" id="IPR001849">
    <property type="entry name" value="PH_domain"/>
</dbReference>
<evidence type="ECO:0000313" key="5">
    <source>
        <dbReference type="Proteomes" id="UP000314294"/>
    </source>
</evidence>
<evidence type="ECO:0000313" key="4">
    <source>
        <dbReference type="EMBL" id="TNN28959.1"/>
    </source>
</evidence>
<feature type="region of interest" description="Disordered" evidence="1">
    <location>
        <begin position="234"/>
        <end position="270"/>
    </location>
</feature>
<evidence type="ECO:0000256" key="2">
    <source>
        <dbReference type="SAM" id="SignalP"/>
    </source>
</evidence>
<feature type="compositionally biased region" description="Low complexity" evidence="1">
    <location>
        <begin position="234"/>
        <end position="243"/>
    </location>
</feature>
<dbReference type="Proteomes" id="UP000314294">
    <property type="component" value="Unassembled WGS sequence"/>
</dbReference>
<proteinExistence type="predicted"/>
<reference evidence="4 5" key="1">
    <citation type="submission" date="2019-03" db="EMBL/GenBank/DDBJ databases">
        <title>First draft genome of Liparis tanakae, snailfish: a comprehensive survey of snailfish specific genes.</title>
        <authorList>
            <person name="Kim W."/>
            <person name="Song I."/>
            <person name="Jeong J.-H."/>
            <person name="Kim D."/>
            <person name="Kim S."/>
            <person name="Ryu S."/>
            <person name="Song J.Y."/>
            <person name="Lee S.K."/>
        </authorList>
    </citation>
    <scope>NUCLEOTIDE SEQUENCE [LARGE SCALE GENOMIC DNA]</scope>
    <source>
        <tissue evidence="4">Muscle</tissue>
    </source>
</reference>
<feature type="signal peptide" evidence="2">
    <location>
        <begin position="1"/>
        <end position="34"/>
    </location>
</feature>
<dbReference type="SUPFAM" id="SSF50729">
    <property type="entry name" value="PH domain-like"/>
    <property type="match status" value="1"/>
</dbReference>
<feature type="chain" id="PRO_5021288014" evidence="2">
    <location>
        <begin position="35"/>
        <end position="270"/>
    </location>
</feature>
<keyword evidence="5" id="KW-1185">Reference proteome</keyword>
<evidence type="ECO:0000256" key="1">
    <source>
        <dbReference type="SAM" id="MobiDB-lite"/>
    </source>
</evidence>
<dbReference type="Pfam" id="PF00169">
    <property type="entry name" value="PH"/>
    <property type="match status" value="1"/>
</dbReference>